<dbReference type="RefSeq" id="WP_194311237.1">
    <property type="nucleotide sequence ID" value="NZ_JADHEC010000007.1"/>
</dbReference>
<dbReference type="Pfam" id="PF01223">
    <property type="entry name" value="Endonuclease_NS"/>
    <property type="match status" value="1"/>
</dbReference>
<dbReference type="AlphaFoldDB" id="A0A930XVC7"/>
<dbReference type="InterPro" id="IPR020821">
    <property type="entry name" value="ENPP1-3/EXOG-like_nuc-like"/>
</dbReference>
<dbReference type="GO" id="GO:0046872">
    <property type="term" value="F:metal ion binding"/>
    <property type="evidence" value="ECO:0007669"/>
    <property type="project" value="UniProtKB-KW"/>
</dbReference>
<dbReference type="Gene3D" id="3.40.570.10">
    <property type="entry name" value="Extracellular Endonuclease, subunit A"/>
    <property type="match status" value="1"/>
</dbReference>
<evidence type="ECO:0000259" key="3">
    <source>
        <dbReference type="SMART" id="SM00477"/>
    </source>
</evidence>
<dbReference type="GO" id="GO:0003676">
    <property type="term" value="F:nucleic acid binding"/>
    <property type="evidence" value="ECO:0007669"/>
    <property type="project" value="InterPro"/>
</dbReference>
<dbReference type="InterPro" id="IPR040255">
    <property type="entry name" value="Non-specific_endonuclease"/>
</dbReference>
<dbReference type="Proteomes" id="UP000646211">
    <property type="component" value="Unassembled WGS sequence"/>
</dbReference>
<dbReference type="InterPro" id="IPR001604">
    <property type="entry name" value="Endo_G_ENPP1-like_dom"/>
</dbReference>
<name>A0A930XVC7_9FLAO</name>
<dbReference type="InterPro" id="IPR044929">
    <property type="entry name" value="DNA/RNA_non-sp_Endonuclease_sf"/>
</dbReference>
<keyword evidence="5" id="KW-0378">Hydrolase</keyword>
<protein>
    <submittedName>
        <fullName evidence="5">DNA/RNA non-specific endonuclease</fullName>
    </submittedName>
</protein>
<feature type="domain" description="DNA/RNA non-specific endonuclease/pyrophosphatase/phosphodiesterase" evidence="4">
    <location>
        <begin position="72"/>
        <end position="265"/>
    </location>
</feature>
<evidence type="ECO:0000256" key="2">
    <source>
        <dbReference type="PIRSR" id="PIRSR640255-2"/>
    </source>
</evidence>
<evidence type="ECO:0000256" key="1">
    <source>
        <dbReference type="PIRSR" id="PIRSR640255-1"/>
    </source>
</evidence>
<keyword evidence="5" id="KW-0540">Nuclease</keyword>
<feature type="binding site" evidence="2">
    <location>
        <position position="165"/>
    </location>
    <ligand>
        <name>Mg(2+)</name>
        <dbReference type="ChEBI" id="CHEBI:18420"/>
        <note>catalytic</note>
    </ligand>
</feature>
<organism evidence="5 6">
    <name type="scientific">Flavobacterium soyangense</name>
    <dbReference type="NCBI Taxonomy" id="2023265"/>
    <lineage>
        <taxon>Bacteria</taxon>
        <taxon>Pseudomonadati</taxon>
        <taxon>Bacteroidota</taxon>
        <taxon>Flavobacteriia</taxon>
        <taxon>Flavobacteriales</taxon>
        <taxon>Flavobacteriaceae</taxon>
        <taxon>Flavobacterium</taxon>
    </lineage>
</organism>
<evidence type="ECO:0000259" key="4">
    <source>
        <dbReference type="SMART" id="SM00892"/>
    </source>
</evidence>
<keyword evidence="5" id="KW-0255">Endonuclease</keyword>
<dbReference type="InterPro" id="IPR044925">
    <property type="entry name" value="His-Me_finger_sf"/>
</dbReference>
<sequence>MKKIILTFFTLFAIQTLIFGQLKAETNDGKNLLLYENGTWLYTDSIPSNNIKVTGITKLELPKTNSKEEIITHTGYSLSYNETHEQANWVAYRLTKEETNRLFKRTNKFIPDPKIKTGTASNKDYEGSGYDRGHLAPASDMGWSSNAMAESFYYSNMSPQTPSFNRGIWKNLEGLVRTWAIENNSIYITTGPVLTNGLQTIGANKVSVPKYYYKVILDYSEHGIKGIGFILPNTGSKESLQYYAVSIDSVEKLTGIDFFPLLQDEQEDIIEKKLCIKCWSWKNINTTSKNNENKATKSVQCSGTTKSGNRCKRMTTDSSGRCYQHLN</sequence>
<dbReference type="SMART" id="SM00477">
    <property type="entry name" value="NUC"/>
    <property type="match status" value="1"/>
</dbReference>
<dbReference type="SMART" id="SM00892">
    <property type="entry name" value="Endonuclease_NS"/>
    <property type="match status" value="1"/>
</dbReference>
<proteinExistence type="predicted"/>
<keyword evidence="6" id="KW-1185">Reference proteome</keyword>
<dbReference type="SUPFAM" id="SSF54060">
    <property type="entry name" value="His-Me finger endonucleases"/>
    <property type="match status" value="1"/>
</dbReference>
<accession>A0A930XVC7</accession>
<comment type="caution">
    <text evidence="5">The sequence shown here is derived from an EMBL/GenBank/DDBJ whole genome shotgun (WGS) entry which is preliminary data.</text>
</comment>
<keyword evidence="2" id="KW-0479">Metal-binding</keyword>
<dbReference type="GO" id="GO:0004519">
    <property type="term" value="F:endonuclease activity"/>
    <property type="evidence" value="ECO:0007669"/>
    <property type="project" value="UniProtKB-KW"/>
</dbReference>
<reference evidence="5" key="1">
    <citation type="submission" date="2020-11" db="EMBL/GenBank/DDBJ databases">
        <title>Genome of Flavobacterium soyangense.</title>
        <authorList>
            <person name="Liu Q."/>
            <person name="Xin Y.-H."/>
        </authorList>
    </citation>
    <scope>NUCLEOTIDE SEQUENCE</scope>
    <source>
        <strain evidence="5">CGMCC 1.13493</strain>
    </source>
</reference>
<dbReference type="EMBL" id="JADHEC010000007">
    <property type="protein sequence ID" value="MBF2707972.1"/>
    <property type="molecule type" value="Genomic_DNA"/>
</dbReference>
<dbReference type="CDD" id="cd00091">
    <property type="entry name" value="NUC"/>
    <property type="match status" value="1"/>
</dbReference>
<dbReference type="PANTHER" id="PTHR13966:SF5">
    <property type="entry name" value="ENDONUCLEASE G, MITOCHONDRIAL"/>
    <property type="match status" value="1"/>
</dbReference>
<gene>
    <name evidence="5" type="ORF">IR213_05110</name>
</gene>
<dbReference type="GO" id="GO:0016787">
    <property type="term" value="F:hydrolase activity"/>
    <property type="evidence" value="ECO:0007669"/>
    <property type="project" value="InterPro"/>
</dbReference>
<feature type="domain" description="ENPP1-3/EXOG-like endonuclease/phosphodiesterase" evidence="3">
    <location>
        <begin position="73"/>
        <end position="265"/>
    </location>
</feature>
<feature type="active site" description="Proton acceptor" evidence="1">
    <location>
        <position position="134"/>
    </location>
</feature>
<evidence type="ECO:0000313" key="6">
    <source>
        <dbReference type="Proteomes" id="UP000646211"/>
    </source>
</evidence>
<evidence type="ECO:0000313" key="5">
    <source>
        <dbReference type="EMBL" id="MBF2707972.1"/>
    </source>
</evidence>
<dbReference type="PANTHER" id="PTHR13966">
    <property type="entry name" value="ENDONUCLEASE RELATED"/>
    <property type="match status" value="1"/>
</dbReference>